<keyword evidence="3" id="KW-1185">Reference proteome</keyword>
<feature type="domain" description="RAI1-like" evidence="1">
    <location>
        <begin position="25"/>
        <end position="101"/>
    </location>
</feature>
<accession>A0A5B7IH52</accession>
<evidence type="ECO:0000259" key="1">
    <source>
        <dbReference type="Pfam" id="PF08652"/>
    </source>
</evidence>
<name>A0A5B7IH52_PORTR</name>
<proteinExistence type="predicted"/>
<comment type="caution">
    <text evidence="2">The sequence shown here is derived from an EMBL/GenBank/DDBJ whole genome shotgun (WGS) entry which is preliminary data.</text>
</comment>
<dbReference type="AlphaFoldDB" id="A0A5B7IH52"/>
<reference evidence="2 3" key="1">
    <citation type="submission" date="2019-05" db="EMBL/GenBank/DDBJ databases">
        <title>Another draft genome of Portunus trituberculatus and its Hox gene families provides insights of decapod evolution.</title>
        <authorList>
            <person name="Jeong J.-H."/>
            <person name="Song I."/>
            <person name="Kim S."/>
            <person name="Choi T."/>
            <person name="Kim D."/>
            <person name="Ryu S."/>
            <person name="Kim W."/>
        </authorList>
    </citation>
    <scope>NUCLEOTIDE SEQUENCE [LARGE SCALE GENOMIC DNA]</scope>
    <source>
        <tissue evidence="2">Muscle</tissue>
    </source>
</reference>
<evidence type="ECO:0000313" key="3">
    <source>
        <dbReference type="Proteomes" id="UP000324222"/>
    </source>
</evidence>
<dbReference type="Proteomes" id="UP000324222">
    <property type="component" value="Unassembled WGS sequence"/>
</dbReference>
<evidence type="ECO:0000313" key="2">
    <source>
        <dbReference type="EMBL" id="MPC81593.1"/>
    </source>
</evidence>
<sequence>MATPSAWLVVHPYSRYGQGPAVLRKPMFVGDFSLDEHRLFCHDQRNLHFIPIDWTGDKKVEFDLNVGMDKVTRKNGEETKNEKLDRMLEWILSNAAKFHTKESAGKPLQCFIN</sequence>
<dbReference type="EMBL" id="VSRR010057441">
    <property type="protein sequence ID" value="MPC81593.1"/>
    <property type="molecule type" value="Genomic_DNA"/>
</dbReference>
<gene>
    <name evidence="2" type="ORF">E2C01_076218</name>
</gene>
<dbReference type="Pfam" id="PF08652">
    <property type="entry name" value="RAI1"/>
    <property type="match status" value="1"/>
</dbReference>
<dbReference type="InterPro" id="IPR013961">
    <property type="entry name" value="RAI1"/>
</dbReference>
<dbReference type="OrthoDB" id="10020793at2759"/>
<protein>
    <recommendedName>
        <fullName evidence="1">RAI1-like domain-containing protein</fullName>
    </recommendedName>
</protein>
<organism evidence="2 3">
    <name type="scientific">Portunus trituberculatus</name>
    <name type="common">Swimming crab</name>
    <name type="synonym">Neptunus trituberculatus</name>
    <dbReference type="NCBI Taxonomy" id="210409"/>
    <lineage>
        <taxon>Eukaryota</taxon>
        <taxon>Metazoa</taxon>
        <taxon>Ecdysozoa</taxon>
        <taxon>Arthropoda</taxon>
        <taxon>Crustacea</taxon>
        <taxon>Multicrustacea</taxon>
        <taxon>Malacostraca</taxon>
        <taxon>Eumalacostraca</taxon>
        <taxon>Eucarida</taxon>
        <taxon>Decapoda</taxon>
        <taxon>Pleocyemata</taxon>
        <taxon>Brachyura</taxon>
        <taxon>Eubrachyura</taxon>
        <taxon>Portunoidea</taxon>
        <taxon>Portunidae</taxon>
        <taxon>Portuninae</taxon>
        <taxon>Portunus</taxon>
    </lineage>
</organism>